<dbReference type="InterPro" id="IPR002763">
    <property type="entry name" value="DUF72"/>
</dbReference>
<dbReference type="Pfam" id="PF01904">
    <property type="entry name" value="DUF72"/>
    <property type="match status" value="1"/>
</dbReference>
<reference evidence="1 2" key="1">
    <citation type="submission" date="2020-08" db="EMBL/GenBank/DDBJ databases">
        <title>Genomic Encyclopedia of Type Strains, Phase IV (KMG-IV): sequencing the most valuable type-strain genomes for metagenomic binning, comparative biology and taxonomic classification.</title>
        <authorList>
            <person name="Goeker M."/>
        </authorList>
    </citation>
    <scope>NUCLEOTIDE SEQUENCE [LARGE SCALE GENOMIC DNA]</scope>
    <source>
        <strain evidence="1 2">DSM 28570</strain>
    </source>
</reference>
<protein>
    <submittedName>
        <fullName evidence="1">Uncharacterized protein YecE (DUF72 family)</fullName>
    </submittedName>
</protein>
<accession>A0A840UNS0</accession>
<dbReference type="Proteomes" id="UP000539642">
    <property type="component" value="Unassembled WGS sequence"/>
</dbReference>
<sequence>MNRLPAILTVGETDDAGRGRDCRLAVGTCGYSYTEWVDSGFYPPGTRTATMLPLYGRSFSVVELNYTWYQMARAEAIARMIDKAPPHLRFAAKLTRTITHERDQDWRDQLQQFRRGIAPLGNRLLAVLIQLPPDFERSPDNRRHLAVLLDGLQGLPVAVEFRHGSWAVDRVFAELQRRAVSLVTVDAPSLPGLFPPLDVVTNPQLLYVRLHGRNGAGWRSGNMQRKFDYDYSPAELRQWSDAILRPMATRAARGVVFFNNHVRAQAPRNARLLVEILGGAAA</sequence>
<evidence type="ECO:0000313" key="1">
    <source>
        <dbReference type="EMBL" id="MBB5346466.1"/>
    </source>
</evidence>
<dbReference type="InterPro" id="IPR036520">
    <property type="entry name" value="UPF0759_sf"/>
</dbReference>
<dbReference type="PANTHER" id="PTHR30348:SF13">
    <property type="entry name" value="UPF0759 PROTEIN YUNF"/>
    <property type="match status" value="1"/>
</dbReference>
<dbReference type="RefSeq" id="WP_183347345.1">
    <property type="nucleotide sequence ID" value="NZ_JACHEO010000001.1"/>
</dbReference>
<dbReference type="SUPFAM" id="SSF117396">
    <property type="entry name" value="TM1631-like"/>
    <property type="match status" value="1"/>
</dbReference>
<dbReference type="EMBL" id="JACHEO010000001">
    <property type="protein sequence ID" value="MBB5346466.1"/>
    <property type="molecule type" value="Genomic_DNA"/>
</dbReference>
<dbReference type="AlphaFoldDB" id="A0A840UNS0"/>
<dbReference type="PANTHER" id="PTHR30348">
    <property type="entry name" value="UNCHARACTERIZED PROTEIN YECE"/>
    <property type="match status" value="1"/>
</dbReference>
<organism evidence="1 2">
    <name type="scientific">Desulfoprunum benzoelyticum</name>
    <dbReference type="NCBI Taxonomy" id="1506996"/>
    <lineage>
        <taxon>Bacteria</taxon>
        <taxon>Pseudomonadati</taxon>
        <taxon>Thermodesulfobacteriota</taxon>
        <taxon>Desulfobulbia</taxon>
        <taxon>Desulfobulbales</taxon>
        <taxon>Desulfobulbaceae</taxon>
        <taxon>Desulfoprunum</taxon>
    </lineage>
</organism>
<name>A0A840UNS0_9BACT</name>
<gene>
    <name evidence="1" type="ORF">HNQ81_000173</name>
</gene>
<dbReference type="Gene3D" id="3.20.20.410">
    <property type="entry name" value="Protein of unknown function UPF0759"/>
    <property type="match status" value="1"/>
</dbReference>
<evidence type="ECO:0000313" key="2">
    <source>
        <dbReference type="Proteomes" id="UP000539642"/>
    </source>
</evidence>
<keyword evidence="2" id="KW-1185">Reference proteome</keyword>
<proteinExistence type="predicted"/>
<comment type="caution">
    <text evidence="1">The sequence shown here is derived from an EMBL/GenBank/DDBJ whole genome shotgun (WGS) entry which is preliminary data.</text>
</comment>